<feature type="domain" description="CCHC-type" evidence="3">
    <location>
        <begin position="220"/>
        <end position="233"/>
    </location>
</feature>
<sequence length="668" mass="74034">MGIQKGKAFFDVCPLINVNSEQFVTQGELSEVFIRVSALEEELRTRLAKAELGVPDIHVDFPGKSQTGKRNVYEWIGLFQDQLNSYALKVDRISESTSHSAWPNPGGPHDILKLGSRLTVLDETVTRLYEQFASLGSVLSVRDEQQQRSILGSIAVQNRGLQQPFHHQRNNRYPGPIGTWGGVSYIPNTYNTNGNRGTNNFLGNRGSFSGMRRKNPDLICFRCGKIGHPAFKCYQNIGKQSPASFAPESSGFSSTSHTGDGSYTPPAQNPTRFLSVIDVGHEGAKVGAGGRLRGGFGESLTLVEHELAATRSYPDSWSRMGSNSLNMPTDHSEDEFTVAVFESDYSSSLAAFNGDGDLSFTEWLGKFEDMADAYDTPWSADLKLRKLKFFLEGVAREKFDQLSVTEKANYDLAVAKLKSIFENSISRSIARQGLRNCRHIKGEPVRAFMSRLKRLVIAATVGQSDQMFAQVILDEFLDRLKPDLGFHVKASQPSTIAEALDKALHLEHLIESQQAAHEAEVERITGIVRAVMLHEQTTETNRVLAVSQNDLHGSSNAGSNQGNFYNTPHGSKRNRHHRLRAQNWALGLVPGSPRYREIAQGNSNAQYFTQLNSSVNAVEQHLPNCGHQDDVHQFVGEMVQHIMQGTEDESALYPRESVSYPESAGDML</sequence>
<dbReference type="InterPro" id="IPR036875">
    <property type="entry name" value="Znf_CCHC_sf"/>
</dbReference>
<comment type="caution">
    <text evidence="4">The sequence shown here is derived from an EMBL/GenBank/DDBJ whole genome shotgun (WGS) entry which is preliminary data.</text>
</comment>
<keyword evidence="1" id="KW-0862">Zinc</keyword>
<organism evidence="4 5">
    <name type="scientific">Ditylenchus destructor</name>
    <dbReference type="NCBI Taxonomy" id="166010"/>
    <lineage>
        <taxon>Eukaryota</taxon>
        <taxon>Metazoa</taxon>
        <taxon>Ecdysozoa</taxon>
        <taxon>Nematoda</taxon>
        <taxon>Chromadorea</taxon>
        <taxon>Rhabditida</taxon>
        <taxon>Tylenchina</taxon>
        <taxon>Tylenchomorpha</taxon>
        <taxon>Sphaerularioidea</taxon>
        <taxon>Anguinidae</taxon>
        <taxon>Anguininae</taxon>
        <taxon>Ditylenchus</taxon>
    </lineage>
</organism>
<feature type="compositionally biased region" description="Polar residues" evidence="2">
    <location>
        <begin position="250"/>
        <end position="269"/>
    </location>
</feature>
<accession>A0AAD4MHW5</accession>
<dbReference type="AlphaFoldDB" id="A0AAD4MHW5"/>
<evidence type="ECO:0000313" key="4">
    <source>
        <dbReference type="EMBL" id="KAI1695905.1"/>
    </source>
</evidence>
<dbReference type="EMBL" id="JAKKPZ010000363">
    <property type="protein sequence ID" value="KAI1695905.1"/>
    <property type="molecule type" value="Genomic_DNA"/>
</dbReference>
<feature type="region of interest" description="Disordered" evidence="2">
    <location>
        <begin position="646"/>
        <end position="668"/>
    </location>
</feature>
<dbReference type="Gene3D" id="1.10.4020.10">
    <property type="entry name" value="DNA breaking-rejoining enzymes"/>
    <property type="match status" value="1"/>
</dbReference>
<dbReference type="PROSITE" id="PS50158">
    <property type="entry name" value="ZF_CCHC"/>
    <property type="match status" value="1"/>
</dbReference>
<evidence type="ECO:0000256" key="1">
    <source>
        <dbReference type="PROSITE-ProRule" id="PRU00047"/>
    </source>
</evidence>
<dbReference type="InterPro" id="IPR001878">
    <property type="entry name" value="Znf_CCHC"/>
</dbReference>
<proteinExistence type="predicted"/>
<dbReference type="GO" id="GO:0003676">
    <property type="term" value="F:nucleic acid binding"/>
    <property type="evidence" value="ECO:0007669"/>
    <property type="project" value="InterPro"/>
</dbReference>
<dbReference type="PANTHER" id="PTHR46888">
    <property type="entry name" value="ZINC KNUCKLE DOMAINCONTAINING PROTEIN-RELATED"/>
    <property type="match status" value="1"/>
</dbReference>
<dbReference type="PANTHER" id="PTHR46888:SF1">
    <property type="entry name" value="RIBONUCLEASE H"/>
    <property type="match status" value="1"/>
</dbReference>
<keyword evidence="1" id="KW-0479">Metal-binding</keyword>
<evidence type="ECO:0000313" key="5">
    <source>
        <dbReference type="Proteomes" id="UP001201812"/>
    </source>
</evidence>
<feature type="region of interest" description="Disordered" evidence="2">
    <location>
        <begin position="244"/>
        <end position="269"/>
    </location>
</feature>
<keyword evidence="1" id="KW-0863">Zinc-finger</keyword>
<dbReference type="GO" id="GO:0008270">
    <property type="term" value="F:zinc ion binding"/>
    <property type="evidence" value="ECO:0007669"/>
    <property type="project" value="UniProtKB-KW"/>
</dbReference>
<dbReference type="SUPFAM" id="SSF57756">
    <property type="entry name" value="Retrovirus zinc finger-like domains"/>
    <property type="match status" value="1"/>
</dbReference>
<protein>
    <recommendedName>
        <fullName evidence="3">CCHC-type domain-containing protein</fullName>
    </recommendedName>
</protein>
<gene>
    <name evidence="4" type="ORF">DdX_19319</name>
</gene>
<keyword evidence="5" id="KW-1185">Reference proteome</keyword>
<evidence type="ECO:0000259" key="3">
    <source>
        <dbReference type="PROSITE" id="PS50158"/>
    </source>
</evidence>
<dbReference type="GO" id="GO:0019899">
    <property type="term" value="F:enzyme binding"/>
    <property type="evidence" value="ECO:0007669"/>
    <property type="project" value="UniProtKB-ARBA"/>
</dbReference>
<dbReference type="Proteomes" id="UP001201812">
    <property type="component" value="Unassembled WGS sequence"/>
</dbReference>
<evidence type="ECO:0000256" key="2">
    <source>
        <dbReference type="SAM" id="MobiDB-lite"/>
    </source>
</evidence>
<name>A0AAD4MHW5_9BILA</name>
<dbReference type="InterPro" id="IPR038269">
    <property type="entry name" value="SCAN_sf"/>
</dbReference>
<reference evidence="4" key="1">
    <citation type="submission" date="2022-01" db="EMBL/GenBank/DDBJ databases">
        <title>Genome Sequence Resource for Two Populations of Ditylenchus destructor, the Migratory Endoparasitic Phytonematode.</title>
        <authorList>
            <person name="Zhang H."/>
            <person name="Lin R."/>
            <person name="Xie B."/>
        </authorList>
    </citation>
    <scope>NUCLEOTIDE SEQUENCE</scope>
    <source>
        <strain evidence="4">BazhouSP</strain>
    </source>
</reference>